<reference evidence="5 6" key="1">
    <citation type="submission" date="2019-01" db="EMBL/GenBank/DDBJ databases">
        <title>Novel species of Nocardioides.</title>
        <authorList>
            <person name="Liu Q."/>
            <person name="X Y.-H."/>
        </authorList>
    </citation>
    <scope>NUCLEOTIDE SEQUENCE [LARGE SCALE GENOMIC DNA]</scope>
    <source>
        <strain evidence="5 6">HLT2-9</strain>
    </source>
</reference>
<dbReference type="GO" id="GO:0097163">
    <property type="term" value="F:sulfur carrier activity"/>
    <property type="evidence" value="ECO:0007669"/>
    <property type="project" value="TreeGrafter"/>
</dbReference>
<name>A0A4Q2SIG0_9ACTN</name>
<dbReference type="OrthoDB" id="9786347at2"/>
<accession>A0A4Q2SIG0</accession>
<dbReference type="NCBIfam" id="TIGR03342">
    <property type="entry name" value="dsrC_tusE_dsvC"/>
    <property type="match status" value="1"/>
</dbReference>
<gene>
    <name evidence="5" type="primary">tusE</name>
    <name evidence="5" type="ORF">EUA94_21350</name>
</gene>
<evidence type="ECO:0000313" key="5">
    <source>
        <dbReference type="EMBL" id="RYC03800.1"/>
    </source>
</evidence>
<organism evidence="5 6">
    <name type="scientific">Nocardioides zhouii</name>
    <dbReference type="NCBI Taxonomy" id="1168729"/>
    <lineage>
        <taxon>Bacteria</taxon>
        <taxon>Bacillati</taxon>
        <taxon>Actinomycetota</taxon>
        <taxon>Actinomycetes</taxon>
        <taxon>Propionibacteriales</taxon>
        <taxon>Nocardioidaceae</taxon>
        <taxon>Nocardioides</taxon>
    </lineage>
</organism>
<dbReference type="PANTHER" id="PTHR37010">
    <property type="entry name" value="SULFURTRANSFERASE TUSE"/>
    <property type="match status" value="1"/>
</dbReference>
<comment type="similarity">
    <text evidence="2">Belongs to the DsrC/TusE family.</text>
</comment>
<dbReference type="EMBL" id="SDWV01000034">
    <property type="protein sequence ID" value="RYC03800.1"/>
    <property type="molecule type" value="Genomic_DNA"/>
</dbReference>
<evidence type="ECO:0000256" key="4">
    <source>
        <dbReference type="PIRSR" id="PIRSR006223-50"/>
    </source>
</evidence>
<dbReference type="GO" id="GO:0002143">
    <property type="term" value="P:tRNA wobble position uridine thiolation"/>
    <property type="evidence" value="ECO:0007669"/>
    <property type="project" value="TreeGrafter"/>
</dbReference>
<dbReference type="Pfam" id="PF04358">
    <property type="entry name" value="DsrC"/>
    <property type="match status" value="1"/>
</dbReference>
<comment type="caution">
    <text evidence="5">The sequence shown here is derived from an EMBL/GenBank/DDBJ whole genome shotgun (WGS) entry which is preliminary data.</text>
</comment>
<keyword evidence="3" id="KW-0963">Cytoplasm</keyword>
<dbReference type="InterPro" id="IPR042072">
    <property type="entry name" value="DsrC-like_C"/>
</dbReference>
<dbReference type="RefSeq" id="WP_129428939.1">
    <property type="nucleotide sequence ID" value="NZ_SDWV01000034.1"/>
</dbReference>
<evidence type="ECO:0000313" key="6">
    <source>
        <dbReference type="Proteomes" id="UP000291101"/>
    </source>
</evidence>
<sequence>MSVITLDGRPIQVDEEGFLTDPSEWDEDLGKALATAIGITLTDEHWNAIRFLRTDFAEQGETATLRRVSTRGGIPVKKLFALFPQKPAKKMAYVSGLPKPHGCV</sequence>
<comment type="subcellular location">
    <subcellularLocation>
        <location evidence="1">Cytoplasm</location>
    </subcellularLocation>
</comment>
<dbReference type="PANTHER" id="PTHR37010:SF1">
    <property type="entry name" value="SULFURTRANSFERASE TUSE"/>
    <property type="match status" value="1"/>
</dbReference>
<dbReference type="SUPFAM" id="SSF69721">
    <property type="entry name" value="DsrC, the gamma subunit of dissimilatory sulfite reductase"/>
    <property type="match status" value="1"/>
</dbReference>
<proteinExistence type="inferred from homology"/>
<dbReference type="AlphaFoldDB" id="A0A4Q2SIG0"/>
<feature type="active site" description="Cysteine persulfide intermediate" evidence="4">
    <location>
        <position position="103"/>
    </location>
</feature>
<dbReference type="PIRSF" id="PIRSF006223">
    <property type="entry name" value="DsrC_TusE"/>
    <property type="match status" value="1"/>
</dbReference>
<dbReference type="InterPro" id="IPR025526">
    <property type="entry name" value="DsrC-like_dom_sf"/>
</dbReference>
<evidence type="ECO:0000256" key="2">
    <source>
        <dbReference type="ARBA" id="ARBA00005718"/>
    </source>
</evidence>
<dbReference type="InterPro" id="IPR007453">
    <property type="entry name" value="DsrC/TusE"/>
</dbReference>
<evidence type="ECO:0000256" key="3">
    <source>
        <dbReference type="ARBA" id="ARBA00022490"/>
    </source>
</evidence>
<evidence type="ECO:0000256" key="1">
    <source>
        <dbReference type="ARBA" id="ARBA00004496"/>
    </source>
</evidence>
<dbReference type="GO" id="GO:0005737">
    <property type="term" value="C:cytoplasm"/>
    <property type="evidence" value="ECO:0007669"/>
    <property type="project" value="UniProtKB-SubCell"/>
</dbReference>
<keyword evidence="6" id="KW-1185">Reference proteome</keyword>
<dbReference type="Gene3D" id="3.30.1420.10">
    <property type="match status" value="1"/>
</dbReference>
<dbReference type="Proteomes" id="UP000291101">
    <property type="component" value="Unassembled WGS sequence"/>
</dbReference>
<dbReference type="Gene3D" id="1.10.10.370">
    <property type="entry name" value="DsrC-like protein, C-terminal domain"/>
    <property type="match status" value="1"/>
</dbReference>
<protein>
    <submittedName>
        <fullName evidence="5">TusE/DsrC/DsvC family sulfur relay protein</fullName>
    </submittedName>
</protein>
<dbReference type="InterPro" id="IPR043163">
    <property type="entry name" value="DsrC-like_N"/>
</dbReference>